<name>A0A1V0TXY4_9ACTN</name>
<evidence type="ECO:0000256" key="1">
    <source>
        <dbReference type="SAM" id="MobiDB-lite"/>
    </source>
</evidence>
<dbReference type="OrthoDB" id="8776710at2"/>
<dbReference type="EMBL" id="CP020569">
    <property type="protein sequence ID" value="ARF57658.1"/>
    <property type="molecule type" value="Genomic_DNA"/>
</dbReference>
<feature type="region of interest" description="Disordered" evidence="1">
    <location>
        <begin position="172"/>
        <end position="191"/>
    </location>
</feature>
<dbReference type="Proteomes" id="UP000192726">
    <property type="component" value="Chromosome"/>
</dbReference>
<evidence type="ECO:0000313" key="3">
    <source>
        <dbReference type="Proteomes" id="UP000192726"/>
    </source>
</evidence>
<protein>
    <recommendedName>
        <fullName evidence="4">Integrase</fullName>
    </recommendedName>
</protein>
<dbReference type="KEGG" id="sgv:B1H19_28795"/>
<dbReference type="SUPFAM" id="SSF47823">
    <property type="entry name" value="lambda integrase-like, N-terminal domain"/>
    <property type="match status" value="1"/>
</dbReference>
<proteinExistence type="predicted"/>
<organism evidence="2 3">
    <name type="scientific">Streptomyces gilvosporeus</name>
    <dbReference type="NCBI Taxonomy" id="553510"/>
    <lineage>
        <taxon>Bacteria</taxon>
        <taxon>Bacillati</taxon>
        <taxon>Actinomycetota</taxon>
        <taxon>Actinomycetes</taxon>
        <taxon>Kitasatosporales</taxon>
        <taxon>Streptomycetaceae</taxon>
        <taxon>Streptomyces</taxon>
    </lineage>
</organism>
<feature type="compositionally biased region" description="Polar residues" evidence="1">
    <location>
        <begin position="179"/>
        <end position="191"/>
    </location>
</feature>
<sequence length="371" mass="41813">MSLLTFAGAEPDRTSLDANPFVLHARQLRPEFRLEDTARFDADIWPLTPVLLKNQSRQMSLRFVRIPARFRGVIKEICYGMLSGPLPHGEDWPAPESVYAWFGEIIRFLDWMEARPTVLRDLTGDDLQHYQRFLTTVLKKEAGRTRARAAVRQFWRWRTVLTTDRLHFDPRHVDGWGESKSQPRAGENSTSRIPEQVLGPLFAWALRFIDEFSPDILAAADAWRQRRGDRAGPGFHQSRNLRQALGVLLDEHVAAGRALPGLDGKLNKLHLARTLGCSRASLDYHRDLIDGAAAAVGISATTFFAIPITPDADGRPWVEGIATHHNHRNSLAALARHLHIACYIVIAYLSGMRDSENGAELHLMQHSAGFE</sequence>
<evidence type="ECO:0008006" key="4">
    <source>
        <dbReference type="Google" id="ProtNLM"/>
    </source>
</evidence>
<gene>
    <name evidence="2" type="ORF">B1H19_28795</name>
</gene>
<evidence type="ECO:0000313" key="2">
    <source>
        <dbReference type="EMBL" id="ARF57658.1"/>
    </source>
</evidence>
<dbReference type="STRING" id="553510.B1H19_28795"/>
<reference evidence="2 3" key="1">
    <citation type="submission" date="2017-04" db="EMBL/GenBank/DDBJ databases">
        <title>Complete Genome Sequence of Streptomyces gilvosporeus F607, a Capable Producer of Natamycin.</title>
        <authorList>
            <person name="Zong G."/>
            <person name="Zhong C."/>
            <person name="Fu J."/>
            <person name="Qin R."/>
            <person name="Cao G."/>
        </authorList>
    </citation>
    <scope>NUCLEOTIDE SEQUENCE [LARGE SCALE GENOMIC DNA]</scope>
    <source>
        <strain evidence="2 3">F607</strain>
    </source>
</reference>
<keyword evidence="3" id="KW-1185">Reference proteome</keyword>
<dbReference type="AlphaFoldDB" id="A0A1V0TXY4"/>
<dbReference type="RefSeq" id="WP_083107632.1">
    <property type="nucleotide sequence ID" value="NZ_CP020569.1"/>
</dbReference>
<accession>A0A1V0TXY4</accession>